<dbReference type="PANTHER" id="PTHR43760">
    <property type="entry name" value="ENDORIBONUCLEASE-RELATED"/>
    <property type="match status" value="1"/>
</dbReference>
<dbReference type="CDD" id="cd02199">
    <property type="entry name" value="YjgF_YER057c_UK114_like_1"/>
    <property type="match status" value="1"/>
</dbReference>
<dbReference type="STRING" id="517417.Cpar_1116"/>
<dbReference type="HOGENOM" id="CLU_104845_0_1_10"/>
<protein>
    <submittedName>
        <fullName evidence="2">Endoribonuclease L-PSP</fullName>
    </submittedName>
</protein>
<dbReference type="SUPFAM" id="SSF55298">
    <property type="entry name" value="YjgF-like"/>
    <property type="match status" value="1"/>
</dbReference>
<accession>B3QNM0</accession>
<dbReference type="PANTHER" id="PTHR43760:SF1">
    <property type="entry name" value="ENDORIBONUCLEASE L-PSP_CHORISMATE MUTASE-LIKE DOMAIN-CONTAINING PROTEIN"/>
    <property type="match status" value="1"/>
</dbReference>
<dbReference type="Pfam" id="PF14588">
    <property type="entry name" value="YjgF_endoribonc"/>
    <property type="match status" value="1"/>
</dbReference>
<dbReference type="AlphaFoldDB" id="B3QNM0"/>
<evidence type="ECO:0000259" key="1">
    <source>
        <dbReference type="Pfam" id="PF14588"/>
    </source>
</evidence>
<gene>
    <name evidence="2" type="ordered locus">Cpar_1116</name>
</gene>
<reference evidence="2" key="1">
    <citation type="submission" date="2008-06" db="EMBL/GenBank/DDBJ databases">
        <title>Complete sequence of Chlorobaculum parvum NCIB 8327.</title>
        <authorList>
            <consortium name="US DOE Joint Genome Institute"/>
            <person name="Lucas S."/>
            <person name="Copeland A."/>
            <person name="Lapidus A."/>
            <person name="Glavina del Rio T."/>
            <person name="Dalin E."/>
            <person name="Tice H."/>
            <person name="Bruce D."/>
            <person name="Goodwin L."/>
            <person name="Pitluck S."/>
            <person name="Schmutz J."/>
            <person name="Larimer F."/>
            <person name="Land M."/>
            <person name="Hauser L."/>
            <person name="Kyrpides N."/>
            <person name="Mikhailova N."/>
            <person name="Zhao F."/>
            <person name="Li T."/>
            <person name="Liu Z."/>
            <person name="Overmann J."/>
            <person name="Bryant D.A."/>
            <person name="Richardson P."/>
        </authorList>
    </citation>
    <scope>NUCLEOTIDE SEQUENCE [LARGE SCALE GENOMIC DNA]</scope>
    <source>
        <strain evidence="2">NCIB 8327</strain>
    </source>
</reference>
<proteinExistence type="predicted"/>
<dbReference type="InterPro" id="IPR035959">
    <property type="entry name" value="RutC-like_sf"/>
</dbReference>
<dbReference type="InterPro" id="IPR013813">
    <property type="entry name" value="Endoribo_LPSP/chorism_mut-like"/>
</dbReference>
<dbReference type="EMBL" id="CP001099">
    <property type="protein sequence ID" value="ACF11523.1"/>
    <property type="molecule type" value="Genomic_DNA"/>
</dbReference>
<dbReference type="Gene3D" id="3.30.1330.40">
    <property type="entry name" value="RutC-like"/>
    <property type="match status" value="1"/>
</dbReference>
<evidence type="ECO:0000313" key="2">
    <source>
        <dbReference type="EMBL" id="ACF11523.1"/>
    </source>
</evidence>
<keyword evidence="3" id="KW-1185">Reference proteome</keyword>
<feature type="domain" description="Endoribonuclease L-PSP/chorismate mutase-like" evidence="1">
    <location>
        <begin position="7"/>
        <end position="152"/>
    </location>
</feature>
<organism evidence="2 3">
    <name type="scientific">Chlorobaculum parvum (strain DSM 263 / NCIMB 8327)</name>
    <name type="common">Chlorobium vibrioforme subsp. thiosulfatophilum</name>
    <dbReference type="NCBI Taxonomy" id="517417"/>
    <lineage>
        <taxon>Bacteria</taxon>
        <taxon>Pseudomonadati</taxon>
        <taxon>Chlorobiota</taxon>
        <taxon>Chlorobiia</taxon>
        <taxon>Chlorobiales</taxon>
        <taxon>Chlorobiaceae</taxon>
        <taxon>Chlorobaculum</taxon>
    </lineage>
</organism>
<dbReference type="Proteomes" id="UP000008811">
    <property type="component" value="Chromosome"/>
</dbReference>
<dbReference type="KEGG" id="cpc:Cpar_1116"/>
<sequence>MTMLTNEERLIKAGIVLPEIPMPAGLYQPAIRAGGMIYTSGQLPLVNGELLNPGGRGCVTNEREHEAINAARVAALNAVAAVRVVAGSLDNISQIVKLTVYVSSADGFTNQHKVANGASEIIGEIFGEEGRHVRSAVGVKSLPLNASIEVDLLVISMDF</sequence>
<dbReference type="eggNOG" id="COG0251">
    <property type="taxonomic scope" value="Bacteria"/>
</dbReference>
<evidence type="ECO:0000313" key="3">
    <source>
        <dbReference type="Proteomes" id="UP000008811"/>
    </source>
</evidence>
<name>B3QNM0_CHLP8</name>